<evidence type="ECO:0000313" key="1">
    <source>
        <dbReference type="EMBL" id="RXJ01133.1"/>
    </source>
</evidence>
<dbReference type="InterPro" id="IPR019644">
    <property type="entry name" value="DUF2508"/>
</dbReference>
<name>A0A4Q0VTI2_9BACI</name>
<gene>
    <name evidence="1" type="ORF">DS745_10745</name>
</gene>
<dbReference type="EMBL" id="QOUX01000034">
    <property type="protein sequence ID" value="RXJ01133.1"/>
    <property type="molecule type" value="Genomic_DNA"/>
</dbReference>
<sequence length="73" mass="8933">MLFKKKGRIRKEENRRLVEEIEHQKYQLMTQRELVEKSVEPSEEVLLKLKVTEAKYLFLLKEARIRRTNMENS</sequence>
<comment type="caution">
    <text evidence="1">The sequence shown here is derived from an EMBL/GenBank/DDBJ whole genome shotgun (WGS) entry which is preliminary data.</text>
</comment>
<organism evidence="1 2">
    <name type="scientific">Anaerobacillus alkaliphilus</name>
    <dbReference type="NCBI Taxonomy" id="1548597"/>
    <lineage>
        <taxon>Bacteria</taxon>
        <taxon>Bacillati</taxon>
        <taxon>Bacillota</taxon>
        <taxon>Bacilli</taxon>
        <taxon>Bacillales</taxon>
        <taxon>Bacillaceae</taxon>
        <taxon>Anaerobacillus</taxon>
    </lineage>
</organism>
<dbReference type="Proteomes" id="UP000290649">
    <property type="component" value="Unassembled WGS sequence"/>
</dbReference>
<reference evidence="1 2" key="1">
    <citation type="journal article" date="2019" name="Int. J. Syst. Evol. Microbiol.">
        <title>Anaerobacillus alkaliphilus sp. nov., a novel alkaliphilic and moderately halophilic bacterium.</title>
        <authorList>
            <person name="Borsodi A.K."/>
            <person name="Aszalos J.M."/>
            <person name="Bihari P."/>
            <person name="Nagy I."/>
            <person name="Schumann P."/>
            <person name="Sproer C."/>
            <person name="Kovacs A.L."/>
            <person name="Boka K."/>
            <person name="Dobosy P."/>
            <person name="Ovari M."/>
            <person name="Szili-Kovacs T."/>
            <person name="Toth E."/>
        </authorList>
    </citation>
    <scope>NUCLEOTIDE SEQUENCE [LARGE SCALE GENOMIC DNA]</scope>
    <source>
        <strain evidence="1 2">B16-10</strain>
    </source>
</reference>
<dbReference type="AlphaFoldDB" id="A0A4Q0VTI2"/>
<keyword evidence="2" id="KW-1185">Reference proteome</keyword>
<proteinExistence type="predicted"/>
<dbReference type="RefSeq" id="WP_129078241.1">
    <property type="nucleotide sequence ID" value="NZ_QOUX01000034.1"/>
</dbReference>
<dbReference type="OrthoDB" id="2166610at2"/>
<accession>A0A4Q0VTI2</accession>
<protein>
    <submittedName>
        <fullName evidence="1">DUF2508 family protein</fullName>
    </submittedName>
</protein>
<evidence type="ECO:0000313" key="2">
    <source>
        <dbReference type="Proteomes" id="UP000290649"/>
    </source>
</evidence>
<dbReference type="Pfam" id="PF10704">
    <property type="entry name" value="DUF2508"/>
    <property type="match status" value="1"/>
</dbReference>